<feature type="transmembrane region" description="Helical" evidence="6">
    <location>
        <begin position="115"/>
        <end position="134"/>
    </location>
</feature>
<evidence type="ECO:0000256" key="1">
    <source>
        <dbReference type="ARBA" id="ARBA00004141"/>
    </source>
</evidence>
<dbReference type="PANTHER" id="PTHR10057:SF0">
    <property type="entry name" value="TRANSLOCATOR PROTEIN"/>
    <property type="match status" value="1"/>
</dbReference>
<evidence type="ECO:0000256" key="2">
    <source>
        <dbReference type="ARBA" id="ARBA00007524"/>
    </source>
</evidence>
<evidence type="ECO:0000256" key="4">
    <source>
        <dbReference type="ARBA" id="ARBA00022989"/>
    </source>
</evidence>
<accession>A0ABN1CEK7</accession>
<name>A0ABN1CEK7_9PSEU</name>
<feature type="transmembrane region" description="Helical" evidence="6">
    <location>
        <begin position="56"/>
        <end position="77"/>
    </location>
</feature>
<dbReference type="Pfam" id="PF03073">
    <property type="entry name" value="TspO_MBR"/>
    <property type="match status" value="1"/>
</dbReference>
<gene>
    <name evidence="8" type="ORF">GCM10009545_18990</name>
</gene>
<sequence length="165" mass="17807">MTNVWRLGCTRGQAITAAALFTAAVAVTAAVGSVAAASSAEQYALLQRPGWAPPPWLFGPVWTILYVLIAFAGWRAWCAGPGTSQRTSTSWYALGLVLNALWTPLFFAAELWTLALLEIILLDVVVAVTAVLFWRRDRLAGALLVPYLVWTMFATLLNGAIVALN</sequence>
<feature type="chain" id="PRO_5046020581" evidence="7">
    <location>
        <begin position="30"/>
        <end position="165"/>
    </location>
</feature>
<dbReference type="Gene3D" id="1.20.1260.100">
    <property type="entry name" value="TspO/MBR protein"/>
    <property type="match status" value="1"/>
</dbReference>
<evidence type="ECO:0000256" key="5">
    <source>
        <dbReference type="ARBA" id="ARBA00023136"/>
    </source>
</evidence>
<dbReference type="InterPro" id="IPR038330">
    <property type="entry name" value="TspO/MBR-related_sf"/>
</dbReference>
<keyword evidence="7" id="KW-0732">Signal</keyword>
<dbReference type="CDD" id="cd15904">
    <property type="entry name" value="TSPO_MBR"/>
    <property type="match status" value="1"/>
</dbReference>
<protein>
    <submittedName>
        <fullName evidence="8">Tryptophan-rich sensory protein</fullName>
    </submittedName>
</protein>
<feature type="transmembrane region" description="Helical" evidence="6">
    <location>
        <begin position="141"/>
        <end position="164"/>
    </location>
</feature>
<evidence type="ECO:0000313" key="8">
    <source>
        <dbReference type="EMBL" id="GAA0517132.1"/>
    </source>
</evidence>
<comment type="similarity">
    <text evidence="2">Belongs to the TspO/BZRP family.</text>
</comment>
<keyword evidence="9" id="KW-1185">Reference proteome</keyword>
<keyword evidence="3 6" id="KW-0812">Transmembrane</keyword>
<evidence type="ECO:0000256" key="7">
    <source>
        <dbReference type="SAM" id="SignalP"/>
    </source>
</evidence>
<feature type="signal peptide" evidence="7">
    <location>
        <begin position="1"/>
        <end position="29"/>
    </location>
</feature>
<dbReference type="InterPro" id="IPR004307">
    <property type="entry name" value="TspO_MBR"/>
</dbReference>
<evidence type="ECO:0000256" key="3">
    <source>
        <dbReference type="ARBA" id="ARBA00022692"/>
    </source>
</evidence>
<organism evidence="8 9">
    <name type="scientific">Saccharopolyspora thermophila</name>
    <dbReference type="NCBI Taxonomy" id="89367"/>
    <lineage>
        <taxon>Bacteria</taxon>
        <taxon>Bacillati</taxon>
        <taxon>Actinomycetota</taxon>
        <taxon>Actinomycetes</taxon>
        <taxon>Pseudonocardiales</taxon>
        <taxon>Pseudonocardiaceae</taxon>
        <taxon>Saccharopolyspora</taxon>
    </lineage>
</organism>
<evidence type="ECO:0000313" key="9">
    <source>
        <dbReference type="Proteomes" id="UP001500220"/>
    </source>
</evidence>
<keyword evidence="4 6" id="KW-1133">Transmembrane helix</keyword>
<dbReference type="PIRSF" id="PIRSF005859">
    <property type="entry name" value="PBR"/>
    <property type="match status" value="1"/>
</dbReference>
<comment type="subcellular location">
    <subcellularLocation>
        <location evidence="1">Membrane</location>
        <topology evidence="1">Multi-pass membrane protein</topology>
    </subcellularLocation>
</comment>
<dbReference type="PANTHER" id="PTHR10057">
    <property type="entry name" value="PERIPHERAL-TYPE BENZODIAZEPINE RECEPTOR"/>
    <property type="match status" value="1"/>
</dbReference>
<feature type="transmembrane region" description="Helical" evidence="6">
    <location>
        <begin position="89"/>
        <end position="109"/>
    </location>
</feature>
<dbReference type="RefSeq" id="WP_346072769.1">
    <property type="nucleotide sequence ID" value="NZ_BAAAHC010000008.1"/>
</dbReference>
<proteinExistence type="inferred from homology"/>
<keyword evidence="5 6" id="KW-0472">Membrane</keyword>
<dbReference type="EMBL" id="BAAAHC010000008">
    <property type="protein sequence ID" value="GAA0517132.1"/>
    <property type="molecule type" value="Genomic_DNA"/>
</dbReference>
<evidence type="ECO:0000256" key="6">
    <source>
        <dbReference type="SAM" id="Phobius"/>
    </source>
</evidence>
<reference evidence="8 9" key="1">
    <citation type="journal article" date="2019" name="Int. J. Syst. Evol. Microbiol.">
        <title>The Global Catalogue of Microorganisms (GCM) 10K type strain sequencing project: providing services to taxonomists for standard genome sequencing and annotation.</title>
        <authorList>
            <consortium name="The Broad Institute Genomics Platform"/>
            <consortium name="The Broad Institute Genome Sequencing Center for Infectious Disease"/>
            <person name="Wu L."/>
            <person name="Ma J."/>
        </authorList>
    </citation>
    <scope>NUCLEOTIDE SEQUENCE [LARGE SCALE GENOMIC DNA]</scope>
    <source>
        <strain evidence="8 9">JCM 10664</strain>
    </source>
</reference>
<dbReference type="Proteomes" id="UP001500220">
    <property type="component" value="Unassembled WGS sequence"/>
</dbReference>
<comment type="caution">
    <text evidence="8">The sequence shown here is derived from an EMBL/GenBank/DDBJ whole genome shotgun (WGS) entry which is preliminary data.</text>
</comment>